<dbReference type="GO" id="GO:0000981">
    <property type="term" value="F:DNA-binding transcription factor activity, RNA polymerase II-specific"/>
    <property type="evidence" value="ECO:0007669"/>
    <property type="project" value="TreeGrafter"/>
</dbReference>
<dbReference type="InterPro" id="IPR013087">
    <property type="entry name" value="Znf_C2H2_type"/>
</dbReference>
<dbReference type="SUPFAM" id="SSF57667">
    <property type="entry name" value="beta-beta-alpha zinc fingers"/>
    <property type="match status" value="2"/>
</dbReference>
<evidence type="ECO:0000313" key="8">
    <source>
        <dbReference type="EMBL" id="WPG99146.1"/>
    </source>
</evidence>
<keyword evidence="2" id="KW-0677">Repeat</keyword>
<feature type="region of interest" description="Disordered" evidence="6">
    <location>
        <begin position="452"/>
        <end position="471"/>
    </location>
</feature>
<dbReference type="Proteomes" id="UP001303373">
    <property type="component" value="Chromosome 3"/>
</dbReference>
<evidence type="ECO:0000256" key="6">
    <source>
        <dbReference type="SAM" id="MobiDB-lite"/>
    </source>
</evidence>
<evidence type="ECO:0000256" key="5">
    <source>
        <dbReference type="PROSITE-ProRule" id="PRU00042"/>
    </source>
</evidence>
<evidence type="ECO:0000313" key="9">
    <source>
        <dbReference type="Proteomes" id="UP001303373"/>
    </source>
</evidence>
<keyword evidence="1" id="KW-0479">Metal-binding</keyword>
<dbReference type="PROSITE" id="PS00028">
    <property type="entry name" value="ZINC_FINGER_C2H2_1"/>
    <property type="match status" value="3"/>
</dbReference>
<feature type="domain" description="C2H2-type" evidence="7">
    <location>
        <begin position="133"/>
        <end position="164"/>
    </location>
</feature>
<sequence length="525" mass="56664">MADMMDSAFTLQHLPESHVRDEIAFATPAASLDALQLDHNANYTQYQPVNATLSSLSSLPSLPSLPSPDSTLSPAPSTRLAGEPAYCSGRHCCQWTVDGFICNNHYASAADLDRHVATEHAGRLPNGRPSGDYRCHWAGCSKSESFGNKPKLTRHLHSHTGHKPHPCLHPGCGKGFVTKEQLKNHETTHTKSKDHICPECGKGFAVKTALTSHMNVHRGAKPYICDECGKGFADSSNLSKHKAIHKRVSAKRHRHAHIHGHAHHAHTHFRSHHPPTSNCSATNICNPTSFSLGSISNSFEMPSNSIESNSLEPCLRPCYDVQCTSDTRIPCRSVSPPCSAEACATNACAEDCDDIFGPCNMAHAAGCDINLDPCSVQLCELAPCDFEGCDLQACMPGCEGLDCMEFCHHHAFCNDGSDVEDDACQASHCAQGPCVDFATDCGCPGVAMSSSTPSLVPQTSNSGSTSSQIQTPEYNFGHATGNMGMDEEGFKQLQEFLESSDFGTSTLPHDAYGHEPQQYSHTRFS</sequence>
<protein>
    <recommendedName>
        <fullName evidence="7">C2H2-type domain-containing protein</fullName>
    </recommendedName>
</protein>
<dbReference type="InterPro" id="IPR050329">
    <property type="entry name" value="GLI_C2H2-zinc-finger"/>
</dbReference>
<dbReference type="Gene3D" id="3.30.160.60">
    <property type="entry name" value="Classic Zinc Finger"/>
    <property type="match status" value="4"/>
</dbReference>
<feature type="region of interest" description="Disordered" evidence="6">
    <location>
        <begin position="60"/>
        <end position="80"/>
    </location>
</feature>
<feature type="region of interest" description="Disordered" evidence="6">
    <location>
        <begin position="504"/>
        <end position="525"/>
    </location>
</feature>
<dbReference type="FunFam" id="3.30.160.60:FF:000759">
    <property type="entry name" value="zinc finger protein 16"/>
    <property type="match status" value="1"/>
</dbReference>
<feature type="domain" description="C2H2-type" evidence="7">
    <location>
        <begin position="165"/>
        <end position="194"/>
    </location>
</feature>
<accession>A0AAQ3M623</accession>
<evidence type="ECO:0000256" key="2">
    <source>
        <dbReference type="ARBA" id="ARBA00022737"/>
    </source>
</evidence>
<reference evidence="8 9" key="1">
    <citation type="submission" date="2023-11" db="EMBL/GenBank/DDBJ databases">
        <title>An acidophilic fungus is an integral part of prey digestion in a carnivorous sundew plant.</title>
        <authorList>
            <person name="Tsai I.J."/>
        </authorList>
    </citation>
    <scope>NUCLEOTIDE SEQUENCE [LARGE SCALE GENOMIC DNA]</scope>
    <source>
        <strain evidence="8">169a</strain>
    </source>
</reference>
<keyword evidence="3 5" id="KW-0863">Zinc-finger</keyword>
<dbReference type="PROSITE" id="PS50157">
    <property type="entry name" value="ZINC_FINGER_C2H2_2"/>
    <property type="match status" value="4"/>
</dbReference>
<name>A0AAQ3M623_9PEZI</name>
<gene>
    <name evidence="8" type="ORF">R9X50_00195700</name>
</gene>
<dbReference type="EMBL" id="CP138582">
    <property type="protein sequence ID" value="WPG99146.1"/>
    <property type="molecule type" value="Genomic_DNA"/>
</dbReference>
<evidence type="ECO:0000259" key="7">
    <source>
        <dbReference type="PROSITE" id="PS50157"/>
    </source>
</evidence>
<feature type="domain" description="C2H2-type" evidence="7">
    <location>
        <begin position="195"/>
        <end position="222"/>
    </location>
</feature>
<dbReference type="GO" id="GO:0008270">
    <property type="term" value="F:zinc ion binding"/>
    <property type="evidence" value="ECO:0007669"/>
    <property type="project" value="UniProtKB-KW"/>
</dbReference>
<feature type="compositionally biased region" description="Low complexity" evidence="6">
    <location>
        <begin position="60"/>
        <end position="78"/>
    </location>
</feature>
<dbReference type="GO" id="GO:0000978">
    <property type="term" value="F:RNA polymerase II cis-regulatory region sequence-specific DNA binding"/>
    <property type="evidence" value="ECO:0007669"/>
    <property type="project" value="TreeGrafter"/>
</dbReference>
<dbReference type="GO" id="GO:0005634">
    <property type="term" value="C:nucleus"/>
    <property type="evidence" value="ECO:0007669"/>
    <property type="project" value="UniProtKB-ARBA"/>
</dbReference>
<evidence type="ECO:0000256" key="1">
    <source>
        <dbReference type="ARBA" id="ARBA00022723"/>
    </source>
</evidence>
<feature type="domain" description="C2H2-type" evidence="7">
    <location>
        <begin position="223"/>
        <end position="245"/>
    </location>
</feature>
<dbReference type="FunFam" id="3.30.160.60:FF:000446">
    <property type="entry name" value="Zinc finger protein"/>
    <property type="match status" value="1"/>
</dbReference>
<dbReference type="SMART" id="SM00355">
    <property type="entry name" value="ZnF_C2H2"/>
    <property type="match status" value="5"/>
</dbReference>
<proteinExistence type="predicted"/>
<dbReference type="InterPro" id="IPR036236">
    <property type="entry name" value="Znf_C2H2_sf"/>
</dbReference>
<dbReference type="Pfam" id="PF00096">
    <property type="entry name" value="zf-C2H2"/>
    <property type="match status" value="3"/>
</dbReference>
<organism evidence="8 9">
    <name type="scientific">Acrodontium crateriforme</name>
    <dbReference type="NCBI Taxonomy" id="150365"/>
    <lineage>
        <taxon>Eukaryota</taxon>
        <taxon>Fungi</taxon>
        <taxon>Dikarya</taxon>
        <taxon>Ascomycota</taxon>
        <taxon>Pezizomycotina</taxon>
        <taxon>Dothideomycetes</taxon>
        <taxon>Dothideomycetidae</taxon>
        <taxon>Mycosphaerellales</taxon>
        <taxon>Teratosphaeriaceae</taxon>
        <taxon>Acrodontium</taxon>
    </lineage>
</organism>
<dbReference type="PANTHER" id="PTHR19818:SF139">
    <property type="entry name" value="PAIR-RULE PROTEIN ODD-PAIRED"/>
    <property type="match status" value="1"/>
</dbReference>
<keyword evidence="9" id="KW-1185">Reference proteome</keyword>
<dbReference type="FunFam" id="3.30.160.60:FF:000100">
    <property type="entry name" value="Zinc finger 45-like"/>
    <property type="match status" value="1"/>
</dbReference>
<keyword evidence="4" id="KW-0862">Zinc</keyword>
<dbReference type="AlphaFoldDB" id="A0AAQ3M623"/>
<dbReference type="GO" id="GO:0045944">
    <property type="term" value="P:positive regulation of transcription by RNA polymerase II"/>
    <property type="evidence" value="ECO:0007669"/>
    <property type="project" value="UniProtKB-ARBA"/>
</dbReference>
<evidence type="ECO:0000256" key="4">
    <source>
        <dbReference type="ARBA" id="ARBA00022833"/>
    </source>
</evidence>
<dbReference type="PANTHER" id="PTHR19818">
    <property type="entry name" value="ZINC FINGER PROTEIN ZIC AND GLI"/>
    <property type="match status" value="1"/>
</dbReference>
<evidence type="ECO:0000256" key="3">
    <source>
        <dbReference type="ARBA" id="ARBA00022771"/>
    </source>
</evidence>